<feature type="region of interest" description="Disordered" evidence="1">
    <location>
        <begin position="83"/>
        <end position="112"/>
    </location>
</feature>
<name>A0ABQ5HDG0_9ASTR</name>
<feature type="region of interest" description="Disordered" evidence="1">
    <location>
        <begin position="1"/>
        <end position="24"/>
    </location>
</feature>
<evidence type="ECO:0000313" key="3">
    <source>
        <dbReference type="Proteomes" id="UP001151760"/>
    </source>
</evidence>
<organism evidence="2 3">
    <name type="scientific">Tanacetum coccineum</name>
    <dbReference type="NCBI Taxonomy" id="301880"/>
    <lineage>
        <taxon>Eukaryota</taxon>
        <taxon>Viridiplantae</taxon>
        <taxon>Streptophyta</taxon>
        <taxon>Embryophyta</taxon>
        <taxon>Tracheophyta</taxon>
        <taxon>Spermatophyta</taxon>
        <taxon>Magnoliopsida</taxon>
        <taxon>eudicotyledons</taxon>
        <taxon>Gunneridae</taxon>
        <taxon>Pentapetalae</taxon>
        <taxon>asterids</taxon>
        <taxon>campanulids</taxon>
        <taxon>Asterales</taxon>
        <taxon>Asteraceae</taxon>
        <taxon>Asteroideae</taxon>
        <taxon>Anthemideae</taxon>
        <taxon>Anthemidinae</taxon>
        <taxon>Tanacetum</taxon>
    </lineage>
</organism>
<gene>
    <name evidence="2" type="ORF">Tco_1067022</name>
</gene>
<reference evidence="2" key="1">
    <citation type="journal article" date="2022" name="Int. J. Mol. Sci.">
        <title>Draft Genome of Tanacetum Coccineum: Genomic Comparison of Closely Related Tanacetum-Family Plants.</title>
        <authorList>
            <person name="Yamashiro T."/>
            <person name="Shiraishi A."/>
            <person name="Nakayama K."/>
            <person name="Satake H."/>
        </authorList>
    </citation>
    <scope>NUCLEOTIDE SEQUENCE</scope>
</reference>
<feature type="compositionally biased region" description="Basic and acidic residues" evidence="1">
    <location>
        <begin position="15"/>
        <end position="24"/>
    </location>
</feature>
<accession>A0ABQ5HDG0</accession>
<comment type="caution">
    <text evidence="2">The sequence shown here is derived from an EMBL/GenBank/DDBJ whole genome shotgun (WGS) entry which is preliminary data.</text>
</comment>
<sequence length="584" mass="65648">MKDKVVPNNSHVKNKKTEVEDHHRISSISNKIKSVTTSNDSLKSRTSNVNAVCATCGKCMFNSNHDACVSKYLNDVNARIKKPKKVPISTRKPKSQANKSVPTPHKKTVASESTTQKYKSYYRMLYEKTSKAWKWWIEQQCPSRYKWVPKTKTKWVPKVRNENVQKRVSFAIDNASRITNVLKLTNTLGSNLSNIPSSSNPLTDYTTALTQQELDLFSLLCTMNCSIRDFTVSTSLLLPTDNLPSKGHHYNQIYHPTTEPTTPTTTVYVEGKTTIIKQRCAMLTIWNLSTILYTGMDRSNAGRALSFDGTPVWESLTNLWHECNLAKVNDMETAFLDVHKEEVYVNQPEGLLILHHPEKVKLSKDADHAGYIDTHKSTSGGIQFLGDKLVSWMSKKQDCNACPSQSIPNELPLADMFTKALPEDRFQYLVKRIGIRCLTPAKLEATAKHKGNGGAFFCLVTKRGDRASCKLLGDVIEVLGCLLEVLGCYNLPPLKEISSRDLVGCRSLQALSNLHYLFSGFMDYTGPNHVKHLPDIFSDDDPSYRHPKEFLKKLIHPGMVARIPNRNIASNSSHSTTLAHVNSF</sequence>
<protein>
    <submittedName>
        <fullName evidence="2">Uncharacterized protein</fullName>
    </submittedName>
</protein>
<dbReference type="EMBL" id="BQNB010019437">
    <property type="protein sequence ID" value="GJT85305.1"/>
    <property type="molecule type" value="Genomic_DNA"/>
</dbReference>
<keyword evidence="3" id="KW-1185">Reference proteome</keyword>
<reference evidence="2" key="2">
    <citation type="submission" date="2022-01" db="EMBL/GenBank/DDBJ databases">
        <authorList>
            <person name="Yamashiro T."/>
            <person name="Shiraishi A."/>
            <person name="Satake H."/>
            <person name="Nakayama K."/>
        </authorList>
    </citation>
    <scope>NUCLEOTIDE SEQUENCE</scope>
</reference>
<evidence type="ECO:0000256" key="1">
    <source>
        <dbReference type="SAM" id="MobiDB-lite"/>
    </source>
</evidence>
<proteinExistence type="predicted"/>
<dbReference type="Proteomes" id="UP001151760">
    <property type="component" value="Unassembled WGS sequence"/>
</dbReference>
<evidence type="ECO:0000313" key="2">
    <source>
        <dbReference type="EMBL" id="GJT85305.1"/>
    </source>
</evidence>